<name>A0A6J6PMY1_9ZZZZ</name>
<dbReference type="AlphaFoldDB" id="A0A6J6PMY1"/>
<gene>
    <name evidence="1" type="ORF">UFOPK2350_01913</name>
</gene>
<sequence length="79" mass="8022">MLGYGLYGDGARSEFLACASRPGRAERHVDLIVGALVGPVGQSSGGLHAIAAIAFADSKLDVSLWRVDSIASGTGDSGF</sequence>
<reference evidence="1" key="1">
    <citation type="submission" date="2020-05" db="EMBL/GenBank/DDBJ databases">
        <authorList>
            <person name="Chiriac C."/>
            <person name="Salcher M."/>
            <person name="Ghai R."/>
            <person name="Kavagutti S V."/>
        </authorList>
    </citation>
    <scope>NUCLEOTIDE SEQUENCE</scope>
</reference>
<proteinExistence type="predicted"/>
<protein>
    <submittedName>
        <fullName evidence="1">Unannotated protein</fullName>
    </submittedName>
</protein>
<dbReference type="EMBL" id="CAEZXE010000257">
    <property type="protein sequence ID" value="CAB4697554.1"/>
    <property type="molecule type" value="Genomic_DNA"/>
</dbReference>
<organism evidence="1">
    <name type="scientific">freshwater metagenome</name>
    <dbReference type="NCBI Taxonomy" id="449393"/>
    <lineage>
        <taxon>unclassified sequences</taxon>
        <taxon>metagenomes</taxon>
        <taxon>ecological metagenomes</taxon>
    </lineage>
</organism>
<accession>A0A6J6PMY1</accession>
<evidence type="ECO:0000313" key="1">
    <source>
        <dbReference type="EMBL" id="CAB4697554.1"/>
    </source>
</evidence>